<dbReference type="InterPro" id="IPR004045">
    <property type="entry name" value="Glutathione_S-Trfase_N"/>
</dbReference>
<dbReference type="Proteomes" id="UP000027195">
    <property type="component" value="Unassembled WGS sequence"/>
</dbReference>
<evidence type="ECO:0000259" key="3">
    <source>
        <dbReference type="Pfam" id="PF22041"/>
    </source>
</evidence>
<dbReference type="Pfam" id="PF22041">
    <property type="entry name" value="GST_C_7"/>
    <property type="match status" value="1"/>
</dbReference>
<dbReference type="OrthoDB" id="4951845at2759"/>
<protein>
    <submittedName>
        <fullName evidence="4">Uncharacterized protein</fullName>
    </submittedName>
</protein>
<comment type="similarity">
    <text evidence="1">Belongs to the GST superfamily.</text>
</comment>
<reference evidence="5" key="1">
    <citation type="journal article" date="2014" name="Proc. Natl. Acad. Sci. U.S.A.">
        <title>Extensive sampling of basidiomycete genomes demonstrates inadequacy of the white-rot/brown-rot paradigm for wood decay fungi.</title>
        <authorList>
            <person name="Riley R."/>
            <person name="Salamov A.A."/>
            <person name="Brown D.W."/>
            <person name="Nagy L.G."/>
            <person name="Floudas D."/>
            <person name="Held B.W."/>
            <person name="Levasseur A."/>
            <person name="Lombard V."/>
            <person name="Morin E."/>
            <person name="Otillar R."/>
            <person name="Lindquist E.A."/>
            <person name="Sun H."/>
            <person name="LaButti K.M."/>
            <person name="Schmutz J."/>
            <person name="Jabbour D."/>
            <person name="Luo H."/>
            <person name="Baker S.E."/>
            <person name="Pisabarro A.G."/>
            <person name="Walton J.D."/>
            <person name="Blanchette R.A."/>
            <person name="Henrissat B."/>
            <person name="Martin F."/>
            <person name="Cullen D."/>
            <person name="Hibbett D.S."/>
            <person name="Grigoriev I.V."/>
        </authorList>
    </citation>
    <scope>NUCLEOTIDE SEQUENCE [LARGE SCALE GENOMIC DNA]</scope>
    <source>
        <strain evidence="5">FD-172 SS1</strain>
    </source>
</reference>
<name>A0A067M7Y4_BOTB1</name>
<proteinExistence type="inferred from homology"/>
<dbReference type="InterPro" id="IPR036249">
    <property type="entry name" value="Thioredoxin-like_sf"/>
</dbReference>
<gene>
    <name evidence="4" type="ORF">BOTBODRAFT_35114</name>
</gene>
<dbReference type="AlphaFoldDB" id="A0A067M7Y4"/>
<dbReference type="SUPFAM" id="SSF52833">
    <property type="entry name" value="Thioredoxin-like"/>
    <property type="match status" value="1"/>
</dbReference>
<dbReference type="EMBL" id="KL198056">
    <property type="protein sequence ID" value="KDQ11684.1"/>
    <property type="molecule type" value="Genomic_DNA"/>
</dbReference>
<dbReference type="Pfam" id="PF13417">
    <property type="entry name" value="GST_N_3"/>
    <property type="match status" value="1"/>
</dbReference>
<dbReference type="PANTHER" id="PTHR44051:SF8">
    <property type="entry name" value="GLUTATHIONE S-TRANSFERASE GSTA"/>
    <property type="match status" value="1"/>
</dbReference>
<dbReference type="InterPro" id="IPR036282">
    <property type="entry name" value="Glutathione-S-Trfase_C_sf"/>
</dbReference>
<feature type="domain" description="GST N-terminal" evidence="2">
    <location>
        <begin position="28"/>
        <end position="101"/>
    </location>
</feature>
<keyword evidence="5" id="KW-1185">Reference proteome</keyword>
<dbReference type="InParanoid" id="A0A067M7Y4"/>
<dbReference type="SUPFAM" id="SSF47616">
    <property type="entry name" value="GST C-terminal domain-like"/>
    <property type="match status" value="1"/>
</dbReference>
<feature type="domain" description="Glutathione S-transferase UstS-like C-terminal" evidence="3">
    <location>
        <begin position="112"/>
        <end position="255"/>
    </location>
</feature>
<dbReference type="InterPro" id="IPR054416">
    <property type="entry name" value="GST_UstS-like_C"/>
</dbReference>
<evidence type="ECO:0000259" key="2">
    <source>
        <dbReference type="Pfam" id="PF13417"/>
    </source>
</evidence>
<dbReference type="HOGENOM" id="CLU_011226_4_0_1"/>
<sequence length="259" mass="29382">MESTVSITPQLLYAQWGRADERIPSPSRLVLNYKRLPYKTVWVSIHEVASTLRDLGLEPLQGSLFEYTLPIIADPTPSGPPIIVRDSMAIAQYLDKTYPDEQRLAFPSGSQALQALFLNHISSQRSALWPLVIPLIPAMLNEGASQYYYESRGRLWGMPLEQARPTGEKLEAAWEGVKAEFDLLDSFLEKNDVQSGGVGGDFIMGNRFSFADAILVGYFILMSKVKSDEDGIPWERIRGMNNGRWERMWKKCEEFMEVK</sequence>
<evidence type="ECO:0000313" key="4">
    <source>
        <dbReference type="EMBL" id="KDQ11684.1"/>
    </source>
</evidence>
<accession>A0A067M7Y4</accession>
<organism evidence="4 5">
    <name type="scientific">Botryobasidium botryosum (strain FD-172 SS1)</name>
    <dbReference type="NCBI Taxonomy" id="930990"/>
    <lineage>
        <taxon>Eukaryota</taxon>
        <taxon>Fungi</taxon>
        <taxon>Dikarya</taxon>
        <taxon>Basidiomycota</taxon>
        <taxon>Agaricomycotina</taxon>
        <taxon>Agaricomycetes</taxon>
        <taxon>Cantharellales</taxon>
        <taxon>Botryobasidiaceae</taxon>
        <taxon>Botryobasidium</taxon>
    </lineage>
</organism>
<evidence type="ECO:0000313" key="5">
    <source>
        <dbReference type="Proteomes" id="UP000027195"/>
    </source>
</evidence>
<evidence type="ECO:0000256" key="1">
    <source>
        <dbReference type="ARBA" id="ARBA00007409"/>
    </source>
</evidence>
<dbReference type="PANTHER" id="PTHR44051">
    <property type="entry name" value="GLUTATHIONE S-TRANSFERASE-RELATED"/>
    <property type="match status" value="1"/>
</dbReference>
<dbReference type="Gene3D" id="1.20.1050.10">
    <property type="match status" value="1"/>
</dbReference>
<dbReference type="STRING" id="930990.A0A067M7Y4"/>
<dbReference type="Gene3D" id="3.40.30.10">
    <property type="entry name" value="Glutaredoxin"/>
    <property type="match status" value="1"/>
</dbReference>